<comment type="subcellular location">
    <subcellularLocation>
        <location evidence="6">Cytoplasm</location>
    </subcellularLocation>
</comment>
<dbReference type="GO" id="GO:0009423">
    <property type="term" value="P:chorismate biosynthetic process"/>
    <property type="evidence" value="ECO:0007669"/>
    <property type="project" value="UniProtKB-UniRule"/>
</dbReference>
<dbReference type="InterPro" id="IPR050071">
    <property type="entry name" value="Dehydroquinate_synthase"/>
</dbReference>
<evidence type="ECO:0000256" key="6">
    <source>
        <dbReference type="ARBA" id="ARBA00004496"/>
    </source>
</evidence>
<accession>A0A2V1IWC9</accession>
<dbReference type="EMBL" id="PUBV01000019">
    <property type="protein sequence ID" value="PWB06824.1"/>
    <property type="molecule type" value="Genomic_DNA"/>
</dbReference>
<evidence type="ECO:0000256" key="9">
    <source>
        <dbReference type="ARBA" id="ARBA00013031"/>
    </source>
</evidence>
<dbReference type="GO" id="GO:0009073">
    <property type="term" value="P:aromatic amino acid family biosynthetic process"/>
    <property type="evidence" value="ECO:0007669"/>
    <property type="project" value="UniProtKB-KW"/>
</dbReference>
<comment type="catalytic activity">
    <reaction evidence="1">
        <text>7-phospho-2-dehydro-3-deoxy-D-arabino-heptonate = 3-dehydroquinate + phosphate</text>
        <dbReference type="Rhea" id="RHEA:21968"/>
        <dbReference type="ChEBI" id="CHEBI:32364"/>
        <dbReference type="ChEBI" id="CHEBI:43474"/>
        <dbReference type="ChEBI" id="CHEBI:58394"/>
        <dbReference type="EC" id="4.2.3.4"/>
    </reaction>
</comment>
<evidence type="ECO:0000256" key="2">
    <source>
        <dbReference type="ARBA" id="ARBA00001911"/>
    </source>
</evidence>
<gene>
    <name evidence="23" type="primary">aroB</name>
    <name evidence="23" type="ORF">C5O25_09165</name>
</gene>
<keyword evidence="16" id="KW-0520">NAD</keyword>
<reference evidence="24" key="1">
    <citation type="submission" date="2018-02" db="EMBL/GenBank/DDBJ databases">
        <authorList>
            <person name="Clavel T."/>
            <person name="Strowig T."/>
        </authorList>
    </citation>
    <scope>NUCLEOTIDE SEQUENCE [LARGE SCALE GENOMIC DNA]</scope>
    <source>
        <strain evidence="24">DSM 100764</strain>
    </source>
</reference>
<dbReference type="SUPFAM" id="SSF56796">
    <property type="entry name" value="Dehydroquinate synthase-like"/>
    <property type="match status" value="1"/>
</dbReference>
<evidence type="ECO:0000256" key="17">
    <source>
        <dbReference type="ARBA" id="ARBA00023141"/>
    </source>
</evidence>
<comment type="similarity">
    <text evidence="8">Belongs to the sugar phosphate cyclases superfamily. Dehydroquinate synthase family.</text>
</comment>
<evidence type="ECO:0000256" key="19">
    <source>
        <dbReference type="ARBA" id="ARBA00023285"/>
    </source>
</evidence>
<dbReference type="Pfam" id="PF01761">
    <property type="entry name" value="DHQ_synthase"/>
    <property type="match status" value="1"/>
</dbReference>
<keyword evidence="13" id="KW-0479">Metal-binding</keyword>
<dbReference type="GO" id="GO:0046872">
    <property type="term" value="F:metal ion binding"/>
    <property type="evidence" value="ECO:0007669"/>
    <property type="project" value="UniProtKB-KW"/>
</dbReference>
<keyword evidence="17" id="KW-0057">Aromatic amino acid biosynthesis</keyword>
<dbReference type="InterPro" id="IPR056179">
    <property type="entry name" value="DHQS_C"/>
</dbReference>
<dbReference type="RefSeq" id="WP_107036465.1">
    <property type="nucleotide sequence ID" value="NZ_CAOOBX010000020.1"/>
</dbReference>
<dbReference type="InterPro" id="IPR016037">
    <property type="entry name" value="DHQ_synth_AroB"/>
</dbReference>
<comment type="cofactor">
    <cofactor evidence="2">
        <name>NAD(+)</name>
        <dbReference type="ChEBI" id="CHEBI:57540"/>
    </cofactor>
</comment>
<dbReference type="GO" id="GO:0005737">
    <property type="term" value="C:cytoplasm"/>
    <property type="evidence" value="ECO:0007669"/>
    <property type="project" value="UniProtKB-SubCell"/>
</dbReference>
<evidence type="ECO:0000313" key="24">
    <source>
        <dbReference type="Proteomes" id="UP000244925"/>
    </source>
</evidence>
<comment type="cofactor">
    <cofactor evidence="3">
        <name>Co(2+)</name>
        <dbReference type="ChEBI" id="CHEBI:48828"/>
    </cofactor>
</comment>
<dbReference type="PANTHER" id="PTHR43622:SF7">
    <property type="entry name" value="3-DEHYDROQUINATE SYNTHASE, CHLOROPLASTIC"/>
    <property type="match status" value="1"/>
</dbReference>
<evidence type="ECO:0000256" key="4">
    <source>
        <dbReference type="ARBA" id="ARBA00001947"/>
    </source>
</evidence>
<dbReference type="Gene3D" id="1.20.1090.10">
    <property type="entry name" value="Dehydroquinate synthase-like - alpha domain"/>
    <property type="match status" value="1"/>
</dbReference>
<feature type="domain" description="3-dehydroquinate synthase C-terminal" evidence="22">
    <location>
        <begin position="170"/>
        <end position="314"/>
    </location>
</feature>
<comment type="caution">
    <text evidence="23">The sequence shown here is derived from an EMBL/GenBank/DDBJ whole genome shotgun (WGS) entry which is preliminary data.</text>
</comment>
<keyword evidence="12" id="KW-0028">Amino-acid biosynthesis</keyword>
<dbReference type="AlphaFoldDB" id="A0A2V1IWC9"/>
<dbReference type="Pfam" id="PF24621">
    <property type="entry name" value="DHQS_C"/>
    <property type="match status" value="1"/>
</dbReference>
<evidence type="ECO:0000256" key="1">
    <source>
        <dbReference type="ARBA" id="ARBA00001393"/>
    </source>
</evidence>
<evidence type="ECO:0000256" key="20">
    <source>
        <dbReference type="NCBIfam" id="TIGR01357"/>
    </source>
</evidence>
<protein>
    <recommendedName>
        <fullName evidence="10 20">3-dehydroquinate synthase</fullName>
        <ecNumber evidence="9 20">4.2.3.4</ecNumber>
    </recommendedName>
</protein>
<evidence type="ECO:0000256" key="3">
    <source>
        <dbReference type="ARBA" id="ARBA00001941"/>
    </source>
</evidence>
<keyword evidence="11" id="KW-0963">Cytoplasm</keyword>
<evidence type="ECO:0000256" key="14">
    <source>
        <dbReference type="ARBA" id="ARBA00022741"/>
    </source>
</evidence>
<comment type="function">
    <text evidence="5">Catalyzes the conversion of 3-deoxy-D-arabino-heptulosonate 7-phosphate (DAHP) to dehydroquinate (DHQ).</text>
</comment>
<evidence type="ECO:0000256" key="18">
    <source>
        <dbReference type="ARBA" id="ARBA00023239"/>
    </source>
</evidence>
<proteinExistence type="inferred from homology"/>
<keyword evidence="24" id="KW-1185">Reference proteome</keyword>
<dbReference type="GO" id="GO:0003856">
    <property type="term" value="F:3-dehydroquinate synthase activity"/>
    <property type="evidence" value="ECO:0007669"/>
    <property type="project" value="UniProtKB-UniRule"/>
</dbReference>
<keyword evidence="15" id="KW-0862">Zinc</keyword>
<dbReference type="CDD" id="cd08195">
    <property type="entry name" value="DHQS"/>
    <property type="match status" value="1"/>
</dbReference>
<dbReference type="GO" id="GO:0000166">
    <property type="term" value="F:nucleotide binding"/>
    <property type="evidence" value="ECO:0007669"/>
    <property type="project" value="UniProtKB-KW"/>
</dbReference>
<name>A0A2V1IWC9_9BACT</name>
<evidence type="ECO:0000256" key="7">
    <source>
        <dbReference type="ARBA" id="ARBA00004661"/>
    </source>
</evidence>
<dbReference type="PANTHER" id="PTHR43622">
    <property type="entry name" value="3-DEHYDROQUINATE SYNTHASE"/>
    <property type="match status" value="1"/>
</dbReference>
<comment type="cofactor">
    <cofactor evidence="4">
        <name>Zn(2+)</name>
        <dbReference type="ChEBI" id="CHEBI:29105"/>
    </cofactor>
</comment>
<evidence type="ECO:0000256" key="11">
    <source>
        <dbReference type="ARBA" id="ARBA00022490"/>
    </source>
</evidence>
<comment type="pathway">
    <text evidence="7">Metabolic intermediate biosynthesis; chorismate biosynthesis; chorismate from D-erythrose 4-phosphate and phosphoenolpyruvate: step 2/7.</text>
</comment>
<dbReference type="InterPro" id="IPR030960">
    <property type="entry name" value="DHQS/DOIS_N"/>
</dbReference>
<dbReference type="PIRSF" id="PIRSF001455">
    <property type="entry name" value="DHQ_synth"/>
    <property type="match status" value="1"/>
</dbReference>
<sequence length="355" mass="38269">MSQILVFNNEVAAAVEAIVDEAKPNGLFIITDTNVRREVLPSLAEQSPAVARACVIECEPGDEAKNLRTLSEIWSRLVAGGCSRSSLIINLGGGVVTDMGGFAAATFKRGVKFINIPTTLLAAVDASVGGKTGINFEGLKNEIGVFREAVAVIISTCFFGSLPREELLSGYAEMLKHGLLDSEEAVDMLLDFPIENCDEPKELLQLLKKSVAVKQRVVEADPHEHGLRKALNLGHTMAHAMEGLALKTGSHLAHGYAVARGLVADLVLSHMKHGFPSERLHSVAAFVKSRYGAPEFTCDDYDTLIQLMRHDKKNIDPETINFTLLAAPGDIRLDSTATPQEITAALDITRDLLGC</sequence>
<evidence type="ECO:0000256" key="16">
    <source>
        <dbReference type="ARBA" id="ARBA00023027"/>
    </source>
</evidence>
<evidence type="ECO:0000256" key="15">
    <source>
        <dbReference type="ARBA" id="ARBA00022833"/>
    </source>
</evidence>
<evidence type="ECO:0000256" key="10">
    <source>
        <dbReference type="ARBA" id="ARBA00017684"/>
    </source>
</evidence>
<evidence type="ECO:0000256" key="12">
    <source>
        <dbReference type="ARBA" id="ARBA00022605"/>
    </source>
</evidence>
<dbReference type="GO" id="GO:0008652">
    <property type="term" value="P:amino acid biosynthetic process"/>
    <property type="evidence" value="ECO:0007669"/>
    <property type="project" value="UniProtKB-KW"/>
</dbReference>
<feature type="domain" description="3-dehydroquinate synthase N-terminal" evidence="21">
    <location>
        <begin position="57"/>
        <end position="167"/>
    </location>
</feature>
<dbReference type="Gene3D" id="3.40.50.1970">
    <property type="match status" value="1"/>
</dbReference>
<dbReference type="FunFam" id="3.40.50.1970:FF:000007">
    <property type="entry name" value="Pentafunctional AROM polypeptide"/>
    <property type="match status" value="1"/>
</dbReference>
<dbReference type="EC" id="4.2.3.4" evidence="9 20"/>
<evidence type="ECO:0000259" key="21">
    <source>
        <dbReference type="Pfam" id="PF01761"/>
    </source>
</evidence>
<evidence type="ECO:0000256" key="13">
    <source>
        <dbReference type="ARBA" id="ARBA00022723"/>
    </source>
</evidence>
<dbReference type="Proteomes" id="UP000244925">
    <property type="component" value="Unassembled WGS sequence"/>
</dbReference>
<keyword evidence="19" id="KW-0170">Cobalt</keyword>
<evidence type="ECO:0000259" key="22">
    <source>
        <dbReference type="Pfam" id="PF24621"/>
    </source>
</evidence>
<dbReference type="InterPro" id="IPR030963">
    <property type="entry name" value="DHQ_synth_fam"/>
</dbReference>
<evidence type="ECO:0000313" key="23">
    <source>
        <dbReference type="EMBL" id="PWB06824.1"/>
    </source>
</evidence>
<organism evidence="23 24">
    <name type="scientific">Paramuribaculum intestinale</name>
    <dbReference type="NCBI Taxonomy" id="2094151"/>
    <lineage>
        <taxon>Bacteria</taxon>
        <taxon>Pseudomonadati</taxon>
        <taxon>Bacteroidota</taxon>
        <taxon>Bacteroidia</taxon>
        <taxon>Bacteroidales</taxon>
        <taxon>Muribaculaceae</taxon>
        <taxon>Paramuribaculum</taxon>
    </lineage>
</organism>
<dbReference type="NCBIfam" id="TIGR01357">
    <property type="entry name" value="aroB"/>
    <property type="match status" value="1"/>
</dbReference>
<keyword evidence="14" id="KW-0547">Nucleotide-binding</keyword>
<evidence type="ECO:0000256" key="8">
    <source>
        <dbReference type="ARBA" id="ARBA00005412"/>
    </source>
</evidence>
<keyword evidence="18" id="KW-0456">Lyase</keyword>
<evidence type="ECO:0000256" key="5">
    <source>
        <dbReference type="ARBA" id="ARBA00003485"/>
    </source>
</evidence>